<comment type="caution">
    <text evidence="1">The sequence shown here is derived from an EMBL/GenBank/DDBJ whole genome shotgun (WGS) entry which is preliminary data.</text>
</comment>
<gene>
    <name evidence="1" type="ORF">PVAG01_00730</name>
</gene>
<dbReference type="EMBL" id="JBFCZG010000001">
    <property type="protein sequence ID" value="KAL3427221.1"/>
    <property type="molecule type" value="Genomic_DNA"/>
</dbReference>
<accession>A0ABR4PWG8</accession>
<proteinExistence type="predicted"/>
<organism evidence="1 2">
    <name type="scientific">Phlyctema vagabunda</name>
    <dbReference type="NCBI Taxonomy" id="108571"/>
    <lineage>
        <taxon>Eukaryota</taxon>
        <taxon>Fungi</taxon>
        <taxon>Dikarya</taxon>
        <taxon>Ascomycota</taxon>
        <taxon>Pezizomycotina</taxon>
        <taxon>Leotiomycetes</taxon>
        <taxon>Helotiales</taxon>
        <taxon>Dermateaceae</taxon>
        <taxon>Phlyctema</taxon>
    </lineage>
</organism>
<sequence length="77" mass="7930">MSIPGIPGLGQAPPVATLSSAPITAATTAVHELLPNSEWRFEVAIGQSIELKARPGPLLCIELRELITGLPGPLGHG</sequence>
<name>A0ABR4PWG8_9HELO</name>
<protein>
    <submittedName>
        <fullName evidence="1">Uncharacterized protein</fullName>
    </submittedName>
</protein>
<evidence type="ECO:0000313" key="2">
    <source>
        <dbReference type="Proteomes" id="UP001629113"/>
    </source>
</evidence>
<evidence type="ECO:0000313" key="1">
    <source>
        <dbReference type="EMBL" id="KAL3427221.1"/>
    </source>
</evidence>
<reference evidence="1 2" key="1">
    <citation type="submission" date="2024-06" db="EMBL/GenBank/DDBJ databases">
        <title>Complete genome of Phlyctema vagabunda strain 19-DSS-EL-015.</title>
        <authorList>
            <person name="Fiorenzani C."/>
        </authorList>
    </citation>
    <scope>NUCLEOTIDE SEQUENCE [LARGE SCALE GENOMIC DNA]</scope>
    <source>
        <strain evidence="1 2">19-DSS-EL-015</strain>
    </source>
</reference>
<dbReference type="Proteomes" id="UP001629113">
    <property type="component" value="Unassembled WGS sequence"/>
</dbReference>
<keyword evidence="2" id="KW-1185">Reference proteome</keyword>